<dbReference type="CDD" id="cd03784">
    <property type="entry name" value="GT1_Gtf-like"/>
    <property type="match status" value="1"/>
</dbReference>
<organism evidence="2 3">
    <name type="scientific">Moniliophthora roreri (strain MCA 2997)</name>
    <name type="common">Cocoa frosty pod rot fungus</name>
    <name type="synonym">Crinipellis roreri</name>
    <dbReference type="NCBI Taxonomy" id="1381753"/>
    <lineage>
        <taxon>Eukaryota</taxon>
        <taxon>Fungi</taxon>
        <taxon>Dikarya</taxon>
        <taxon>Basidiomycota</taxon>
        <taxon>Agaricomycotina</taxon>
        <taxon>Agaricomycetes</taxon>
        <taxon>Agaricomycetidae</taxon>
        <taxon>Agaricales</taxon>
        <taxon>Marasmiineae</taxon>
        <taxon>Marasmiaceae</taxon>
        <taxon>Moniliophthora</taxon>
    </lineage>
</organism>
<protein>
    <submittedName>
        <fullName evidence="2">Glycosyltransferase family 1 protein</fullName>
    </submittedName>
</protein>
<dbReference type="PANTHER" id="PTHR48045:SF31">
    <property type="entry name" value="UDP-GLYCOSYLTRANSFERASE 76B1-LIKE"/>
    <property type="match status" value="1"/>
</dbReference>
<evidence type="ECO:0000256" key="1">
    <source>
        <dbReference type="ARBA" id="ARBA00022679"/>
    </source>
</evidence>
<dbReference type="OrthoDB" id="5835829at2759"/>
<dbReference type="KEGG" id="mrr:Moror_8701"/>
<keyword evidence="1" id="KW-0808">Transferase</keyword>
<dbReference type="GO" id="GO:0008194">
    <property type="term" value="F:UDP-glycosyltransferase activity"/>
    <property type="evidence" value="ECO:0007669"/>
    <property type="project" value="InterPro"/>
</dbReference>
<proteinExistence type="predicted"/>
<gene>
    <name evidence="2" type="ORF">Moror_8701</name>
</gene>
<evidence type="ECO:0000313" key="2">
    <source>
        <dbReference type="EMBL" id="ESK89568.1"/>
    </source>
</evidence>
<dbReference type="Proteomes" id="UP000017559">
    <property type="component" value="Unassembled WGS sequence"/>
</dbReference>
<evidence type="ECO:0000313" key="3">
    <source>
        <dbReference type="Proteomes" id="UP000017559"/>
    </source>
</evidence>
<dbReference type="PANTHER" id="PTHR48045">
    <property type="entry name" value="UDP-GLYCOSYLTRANSFERASE 72B1"/>
    <property type="match status" value="1"/>
</dbReference>
<reference evidence="2 3" key="1">
    <citation type="journal article" date="2014" name="BMC Genomics">
        <title>Genome and secretome analysis of the hemibiotrophic fungal pathogen, Moniliophthora roreri, which causes frosty pod rot disease of cacao: mechanisms of the biotrophic and necrotrophic phases.</title>
        <authorList>
            <person name="Meinhardt L.W."/>
            <person name="Costa G.G.L."/>
            <person name="Thomazella D.P.T."/>
            <person name="Teixeira P.J.P.L."/>
            <person name="Carazzolle M.F."/>
            <person name="Schuster S.C."/>
            <person name="Carlson J.E."/>
            <person name="Guiltinan M.J."/>
            <person name="Mieczkowski P."/>
            <person name="Farmer A."/>
            <person name="Ramaraj T."/>
            <person name="Crozier J."/>
            <person name="Davis R.E."/>
            <person name="Shao J."/>
            <person name="Melnick R.L."/>
            <person name="Pereira G.A.G."/>
            <person name="Bailey B.A."/>
        </authorList>
    </citation>
    <scope>NUCLEOTIDE SEQUENCE [LARGE SCALE GENOMIC DNA]</scope>
    <source>
        <strain evidence="2 3">MCA 2997</strain>
    </source>
</reference>
<comment type="caution">
    <text evidence="2">The sequence shown here is derived from an EMBL/GenBank/DDBJ whole genome shotgun (WGS) entry which is preliminary data.</text>
</comment>
<sequence length="523" mass="58431">MKATSYRTPKALNPFESIMPSHIIFHTLPAWSHTKPLISLTVLLAESRQDVVLTFFAGAMYPKIIKQLAQLPPEHLEKIEGRIRIIDVAGPGSDPRQPTFEFVPAFEEVYKHGTAKCLSTGKSFDNLPKPTLAIIDPFAAYAVEGIRGVASPQDVPVFAWISGPVGATIREFGPESLGSRGDLWGQVEKEVTQTGGNPLEIGEKLYTACKSELVHIPGYPAMYDYEWFPQDQDLSVSALLLRTGRKYLHETEGTFSVTTSILEPEATKAMSDYMHGLGKEFVSIGFIADTFPLKQGQSRAENDDSVLEFLDKMKARFGENSVLYIAFGSIWWPKDPSKLFIVIEELIKNHTPFLLACASPSASLPEQVQDQIVQSGIGMSVDWAPQDQVLKHPATGWFVTHAGWNSIQEGFRYRIPMIVWPFSADQPLNAALMVEVHKTALELLEVRTGEMGLKKLHRLDRAPLGTDQALRDEVQILLKKLKGNEGTLVRTNVERLGEEIKSIWTERGESRVELEQFLQKFID</sequence>
<dbReference type="Gene3D" id="3.40.50.2000">
    <property type="entry name" value="Glycogen Phosphorylase B"/>
    <property type="match status" value="2"/>
</dbReference>
<keyword evidence="3" id="KW-1185">Reference proteome</keyword>
<dbReference type="Pfam" id="PF00201">
    <property type="entry name" value="UDPGT"/>
    <property type="match status" value="1"/>
</dbReference>
<accession>V2WRS8</accession>
<dbReference type="AlphaFoldDB" id="V2WRS8"/>
<name>V2WRS8_MONRO</name>
<dbReference type="SUPFAM" id="SSF53756">
    <property type="entry name" value="UDP-Glycosyltransferase/glycogen phosphorylase"/>
    <property type="match status" value="1"/>
</dbReference>
<dbReference type="HOGENOM" id="CLU_001724_12_1_1"/>
<dbReference type="InterPro" id="IPR002213">
    <property type="entry name" value="UDP_glucos_trans"/>
</dbReference>
<dbReference type="EMBL" id="AWSO01000550">
    <property type="protein sequence ID" value="ESK89568.1"/>
    <property type="molecule type" value="Genomic_DNA"/>
</dbReference>